<feature type="region of interest" description="Disordered" evidence="3">
    <location>
        <begin position="19"/>
        <end position="48"/>
    </location>
</feature>
<accession>A0A3E1J202</accession>
<evidence type="ECO:0000256" key="2">
    <source>
        <dbReference type="SAM" id="Coils"/>
    </source>
</evidence>
<proteinExistence type="inferred from homology"/>
<keyword evidence="4" id="KW-0812">Transmembrane</keyword>
<organism evidence="5 6">
    <name type="scientific">Gardnerella vaginalis</name>
    <dbReference type="NCBI Taxonomy" id="2702"/>
    <lineage>
        <taxon>Bacteria</taxon>
        <taxon>Bacillati</taxon>
        <taxon>Actinomycetota</taxon>
        <taxon>Actinomycetes</taxon>
        <taxon>Bifidobacteriales</taxon>
        <taxon>Bifidobacteriaceae</taxon>
        <taxon>Gardnerella</taxon>
    </lineage>
</organism>
<feature type="coiled-coil region" evidence="2">
    <location>
        <begin position="90"/>
        <end position="138"/>
    </location>
</feature>
<dbReference type="Proteomes" id="UP000259221">
    <property type="component" value="Unassembled WGS sequence"/>
</dbReference>
<name>A0A3E1J202_GARVA</name>
<evidence type="ECO:0000313" key="6">
    <source>
        <dbReference type="Proteomes" id="UP000259221"/>
    </source>
</evidence>
<keyword evidence="2" id="KW-0175">Coiled coil</keyword>
<dbReference type="Pfam" id="PF05949">
    <property type="entry name" value="DUF881"/>
    <property type="match status" value="1"/>
</dbReference>
<comment type="caution">
    <text evidence="5">The sequence shown here is derived from an EMBL/GenBank/DDBJ whole genome shotgun (WGS) entry which is preliminary data.</text>
</comment>
<keyword evidence="4" id="KW-0472">Membrane</keyword>
<evidence type="ECO:0000256" key="4">
    <source>
        <dbReference type="SAM" id="Phobius"/>
    </source>
</evidence>
<evidence type="ECO:0000256" key="1">
    <source>
        <dbReference type="ARBA" id="ARBA00009108"/>
    </source>
</evidence>
<comment type="similarity">
    <text evidence="1">Belongs to the UPF0749 family.</text>
</comment>
<dbReference type="Gene3D" id="3.30.70.1880">
    <property type="entry name" value="Protein of unknown function DUF881"/>
    <property type="match status" value="1"/>
</dbReference>
<dbReference type="PANTHER" id="PTHR37313">
    <property type="entry name" value="UPF0749 PROTEIN RV1825"/>
    <property type="match status" value="1"/>
</dbReference>
<protein>
    <recommendedName>
        <fullName evidence="7">DUF881 domain-containing protein</fullName>
    </recommendedName>
</protein>
<evidence type="ECO:0000313" key="5">
    <source>
        <dbReference type="EMBL" id="RFD80152.1"/>
    </source>
</evidence>
<dbReference type="EMBL" id="LRTV01000001">
    <property type="protein sequence ID" value="RFD80152.1"/>
    <property type="molecule type" value="Genomic_DNA"/>
</dbReference>
<sequence>MVPPLSHAPKGDDIIRKLRRQHAKDRESDETQTGSFPAVRRKSKPSLSGHTTRARIFTGLLMMLLCALLGFAYMIQVNRSTSLLYETMSEEELTRLITETHAQIQSLERRKGELTGQLNSLREAVDKQQEARRIANQNAQTNGIISGRLPAVGKGIIIHITDGEKENIDAATMFQLIEELRNAGVEVMSINDVRIVTSSYIAQTKQGLECDGVTIDPPYIVKAIGDPQNLQNAVNIAGGVGSRLKIKFGAYVHVSVLDEVEINTTREPKQYEYAKPVE</sequence>
<dbReference type="RefSeq" id="WP_116711747.1">
    <property type="nucleotide sequence ID" value="NZ_LRTV01000001.1"/>
</dbReference>
<dbReference type="PANTHER" id="PTHR37313:SF2">
    <property type="entry name" value="UPF0749 PROTEIN YLXX"/>
    <property type="match status" value="1"/>
</dbReference>
<dbReference type="OrthoDB" id="3211287at2"/>
<gene>
    <name evidence="5" type="ORF">AXE77_01165</name>
</gene>
<dbReference type="AlphaFoldDB" id="A0A3E1J202"/>
<keyword evidence="4" id="KW-1133">Transmembrane helix</keyword>
<evidence type="ECO:0000256" key="3">
    <source>
        <dbReference type="SAM" id="MobiDB-lite"/>
    </source>
</evidence>
<dbReference type="InterPro" id="IPR010273">
    <property type="entry name" value="DUF881"/>
</dbReference>
<evidence type="ECO:0008006" key="7">
    <source>
        <dbReference type="Google" id="ProtNLM"/>
    </source>
</evidence>
<reference evidence="5 6" key="1">
    <citation type="submission" date="2016-02" db="EMBL/GenBank/DDBJ databases">
        <authorList>
            <person name="Alioto T."/>
            <person name="Alioto T."/>
        </authorList>
    </citation>
    <scope>NUCLEOTIDE SEQUENCE [LARGE SCALE GENOMIC DNA]</scope>
    <source>
        <strain evidence="5 6">NR010</strain>
    </source>
</reference>
<dbReference type="GO" id="GO:0005886">
    <property type="term" value="C:plasma membrane"/>
    <property type="evidence" value="ECO:0007669"/>
    <property type="project" value="TreeGrafter"/>
</dbReference>
<feature type="transmembrane region" description="Helical" evidence="4">
    <location>
        <begin position="56"/>
        <end position="75"/>
    </location>
</feature>